<proteinExistence type="predicted"/>
<gene>
    <name evidence="1" type="ORF">GDO78_021997</name>
</gene>
<evidence type="ECO:0000313" key="2">
    <source>
        <dbReference type="Proteomes" id="UP000770717"/>
    </source>
</evidence>
<dbReference type="EMBL" id="WNTK01000739">
    <property type="protein sequence ID" value="KAG9468770.1"/>
    <property type="molecule type" value="Genomic_DNA"/>
</dbReference>
<name>A0A8J6JSC7_ELECQ</name>
<evidence type="ECO:0000313" key="1">
    <source>
        <dbReference type="EMBL" id="KAG9468770.1"/>
    </source>
</evidence>
<dbReference type="Proteomes" id="UP000770717">
    <property type="component" value="Unassembled WGS sequence"/>
</dbReference>
<sequence length="95" mass="10497">MYTTTQHFLTTCTPTLAVLTSGKDPSDRGSCDDDEDHTANHDHYLLLQHANVREGKGQNTVSPTFTNGVQVYSWPHPHGHCRVGTLHVTLCVILV</sequence>
<reference evidence="1" key="1">
    <citation type="thesis" date="2020" institute="ProQuest LLC" country="789 East Eisenhower Parkway, Ann Arbor, MI, USA">
        <title>Comparative Genomics and Chromosome Evolution.</title>
        <authorList>
            <person name="Mudd A.B."/>
        </authorList>
    </citation>
    <scope>NUCLEOTIDE SEQUENCE</scope>
    <source>
        <strain evidence="1">HN-11 Male</strain>
        <tissue evidence="1">Kidney and liver</tissue>
    </source>
</reference>
<comment type="caution">
    <text evidence="1">The sequence shown here is derived from an EMBL/GenBank/DDBJ whole genome shotgun (WGS) entry which is preliminary data.</text>
</comment>
<protein>
    <submittedName>
        <fullName evidence="1">Uncharacterized protein</fullName>
    </submittedName>
</protein>
<dbReference type="AlphaFoldDB" id="A0A8J6JSC7"/>
<organism evidence="1 2">
    <name type="scientific">Eleutherodactylus coqui</name>
    <name type="common">Puerto Rican coqui</name>
    <dbReference type="NCBI Taxonomy" id="57060"/>
    <lineage>
        <taxon>Eukaryota</taxon>
        <taxon>Metazoa</taxon>
        <taxon>Chordata</taxon>
        <taxon>Craniata</taxon>
        <taxon>Vertebrata</taxon>
        <taxon>Euteleostomi</taxon>
        <taxon>Amphibia</taxon>
        <taxon>Batrachia</taxon>
        <taxon>Anura</taxon>
        <taxon>Neobatrachia</taxon>
        <taxon>Hyloidea</taxon>
        <taxon>Eleutherodactylidae</taxon>
        <taxon>Eleutherodactylinae</taxon>
        <taxon>Eleutherodactylus</taxon>
        <taxon>Eleutherodactylus</taxon>
    </lineage>
</organism>
<accession>A0A8J6JSC7</accession>
<keyword evidence="2" id="KW-1185">Reference proteome</keyword>